<accession>A0A382VKR9</accession>
<dbReference type="GO" id="GO:0005506">
    <property type="term" value="F:iron ion binding"/>
    <property type="evidence" value="ECO:0007669"/>
    <property type="project" value="InterPro"/>
</dbReference>
<reference evidence="2" key="1">
    <citation type="submission" date="2018-05" db="EMBL/GenBank/DDBJ databases">
        <authorList>
            <person name="Lanie J.A."/>
            <person name="Ng W.-L."/>
            <person name="Kazmierczak K.M."/>
            <person name="Andrzejewski T.M."/>
            <person name="Davidsen T.M."/>
            <person name="Wayne K.J."/>
            <person name="Tettelin H."/>
            <person name="Glass J.I."/>
            <person name="Rusch D."/>
            <person name="Podicherti R."/>
            <person name="Tsui H.-C.T."/>
            <person name="Winkler M.E."/>
        </authorList>
    </citation>
    <scope>NUCLEOTIDE SEQUENCE</scope>
</reference>
<proteinExistence type="inferred from homology"/>
<dbReference type="PRINTS" id="PR00359">
    <property type="entry name" value="BP450"/>
</dbReference>
<evidence type="ECO:0008006" key="3">
    <source>
        <dbReference type="Google" id="ProtNLM"/>
    </source>
</evidence>
<protein>
    <recommendedName>
        <fullName evidence="3">Cytochrome P450</fullName>
    </recommendedName>
</protein>
<sequence length="284" mass="32664">IESGHSLNTVSMEKIPYVPVVPGSPAEINFLDHGLQNCPYHAYRLLRDEEPVWEDPLTGFYVITRFEDLRGVLLDPANFSNDMRSGGSSRERIDSERALRMLRLYEEKGWVPGATLAGRDDPNHKQMRAMFNEAFNPKKINGLDPFVRDTAYKLIDAFVDDGRCDWVRQMSIPLPLIVIGQQMGVPEEDIWQIKAWTDAWVQRLGMMQSEEEECWSVEMEIEAQHYFQPIFERLRKEPDDTLLSDMVNRVIPEWGRPLNDNELHAEMMADTFVGGSETTTNAIS</sequence>
<dbReference type="EMBL" id="UINC01152764">
    <property type="protein sequence ID" value="SVD47119.1"/>
    <property type="molecule type" value="Genomic_DNA"/>
</dbReference>
<dbReference type="SUPFAM" id="SSF48264">
    <property type="entry name" value="Cytochrome P450"/>
    <property type="match status" value="1"/>
</dbReference>
<dbReference type="InterPro" id="IPR002397">
    <property type="entry name" value="Cyt_P450_B"/>
</dbReference>
<dbReference type="GO" id="GO:0036199">
    <property type="term" value="F:cholest-4-en-3-one 26-monooxygenase activity"/>
    <property type="evidence" value="ECO:0007669"/>
    <property type="project" value="TreeGrafter"/>
</dbReference>
<dbReference type="PANTHER" id="PTHR46696:SF4">
    <property type="entry name" value="BIOTIN BIOSYNTHESIS CYTOCHROME P450"/>
    <property type="match status" value="1"/>
</dbReference>
<dbReference type="Gene3D" id="1.10.630.10">
    <property type="entry name" value="Cytochrome P450"/>
    <property type="match status" value="1"/>
</dbReference>
<dbReference type="PANTHER" id="PTHR46696">
    <property type="entry name" value="P450, PUTATIVE (EUROFUNG)-RELATED"/>
    <property type="match status" value="1"/>
</dbReference>
<dbReference type="GO" id="GO:0008395">
    <property type="term" value="F:steroid hydroxylase activity"/>
    <property type="evidence" value="ECO:0007669"/>
    <property type="project" value="TreeGrafter"/>
</dbReference>
<dbReference type="InterPro" id="IPR036396">
    <property type="entry name" value="Cyt_P450_sf"/>
</dbReference>
<comment type="similarity">
    <text evidence="1">Belongs to the cytochrome P450 family.</text>
</comment>
<dbReference type="GO" id="GO:0020037">
    <property type="term" value="F:heme binding"/>
    <property type="evidence" value="ECO:0007669"/>
    <property type="project" value="InterPro"/>
</dbReference>
<evidence type="ECO:0000256" key="1">
    <source>
        <dbReference type="ARBA" id="ARBA00010617"/>
    </source>
</evidence>
<feature type="non-terminal residue" evidence="2">
    <location>
        <position position="1"/>
    </location>
</feature>
<dbReference type="GO" id="GO:0006707">
    <property type="term" value="P:cholesterol catabolic process"/>
    <property type="evidence" value="ECO:0007669"/>
    <property type="project" value="TreeGrafter"/>
</dbReference>
<evidence type="ECO:0000313" key="2">
    <source>
        <dbReference type="EMBL" id="SVD47119.1"/>
    </source>
</evidence>
<gene>
    <name evidence="2" type="ORF">METZ01_LOCUS399973</name>
</gene>
<dbReference type="AlphaFoldDB" id="A0A382VKR9"/>
<name>A0A382VKR9_9ZZZZ</name>
<organism evidence="2">
    <name type="scientific">marine metagenome</name>
    <dbReference type="NCBI Taxonomy" id="408172"/>
    <lineage>
        <taxon>unclassified sequences</taxon>
        <taxon>metagenomes</taxon>
        <taxon>ecological metagenomes</taxon>
    </lineage>
</organism>
<feature type="non-terminal residue" evidence="2">
    <location>
        <position position="284"/>
    </location>
</feature>